<feature type="region of interest" description="Disordered" evidence="1">
    <location>
        <begin position="48"/>
        <end position="80"/>
    </location>
</feature>
<comment type="caution">
    <text evidence="2">The sequence shown here is derived from an EMBL/GenBank/DDBJ whole genome shotgun (WGS) entry which is preliminary data.</text>
</comment>
<evidence type="ECO:0000313" key="2">
    <source>
        <dbReference type="EMBL" id="KAI9556225.1"/>
    </source>
</evidence>
<proteinExistence type="predicted"/>
<dbReference type="AlphaFoldDB" id="A0AAD5L4U3"/>
<organism evidence="2 3">
    <name type="scientific">Daphnia sinensis</name>
    <dbReference type="NCBI Taxonomy" id="1820382"/>
    <lineage>
        <taxon>Eukaryota</taxon>
        <taxon>Metazoa</taxon>
        <taxon>Ecdysozoa</taxon>
        <taxon>Arthropoda</taxon>
        <taxon>Crustacea</taxon>
        <taxon>Branchiopoda</taxon>
        <taxon>Diplostraca</taxon>
        <taxon>Cladocera</taxon>
        <taxon>Anomopoda</taxon>
        <taxon>Daphniidae</taxon>
        <taxon>Daphnia</taxon>
        <taxon>Daphnia similis group</taxon>
    </lineage>
</organism>
<dbReference type="EMBL" id="WJBH02000007">
    <property type="protein sequence ID" value="KAI9556225.1"/>
    <property type="molecule type" value="Genomic_DNA"/>
</dbReference>
<feature type="region of interest" description="Disordered" evidence="1">
    <location>
        <begin position="247"/>
        <end position="296"/>
    </location>
</feature>
<feature type="compositionally biased region" description="Polar residues" evidence="1">
    <location>
        <begin position="56"/>
        <end position="76"/>
    </location>
</feature>
<evidence type="ECO:0000256" key="1">
    <source>
        <dbReference type="SAM" id="MobiDB-lite"/>
    </source>
</evidence>
<accession>A0AAD5L4U3</accession>
<reference evidence="2 3" key="1">
    <citation type="submission" date="2022-05" db="EMBL/GenBank/DDBJ databases">
        <title>A multi-omics perspective on studying reproductive biology in Daphnia sinensis.</title>
        <authorList>
            <person name="Jia J."/>
        </authorList>
    </citation>
    <scope>NUCLEOTIDE SEQUENCE [LARGE SCALE GENOMIC DNA]</scope>
    <source>
        <strain evidence="2 3">WSL</strain>
    </source>
</reference>
<gene>
    <name evidence="2" type="ORF">GHT06_018799</name>
</gene>
<feature type="region of interest" description="Disordered" evidence="1">
    <location>
        <begin position="367"/>
        <end position="443"/>
    </location>
</feature>
<name>A0AAD5L4U3_9CRUS</name>
<sequence>MRPDVSSIYTIGRVFKVLPRGGSCPTLPVGYMVGEGKEGVVQSNTSELGGLETMPKSYTASTRQPAEANGTMTSTLGRPRLETPTMNVVTDASGLPHHQMQQPQKHAAKRPAETATATGWRVKLWRKMTGGSTAGHSDYCQHHPYGADESDDISAVYAELNSVAGSTVHRPSPIYHLNTYSEIREPHHVMMPHPPHPQTSSSLAATLHLRRLLSDGTYENAGYALERGVMEHLDAVSNSNCSASTPSSAYYSDLSHSDRSGGSLHHQQLLQWPGAGQRPRPRVGSESHGSSHSLPAHQHCCHHHHCHHEHSRSLQEQQIRARDLMPIALQVIPDNQQTVPVLHYLAADDVSAASAAAHHHHQLLSFSRGGVSSSMRDDGSSGSCKRPLPPLPSRQQQRPQRRYAYAVDHQVANNSSSGHETPPQETAGGGESPSLSCVPSEYV</sequence>
<evidence type="ECO:0000313" key="3">
    <source>
        <dbReference type="Proteomes" id="UP000820818"/>
    </source>
</evidence>
<protein>
    <submittedName>
        <fullName evidence="2">Uncharacterized protein</fullName>
    </submittedName>
</protein>
<keyword evidence="3" id="KW-1185">Reference proteome</keyword>
<dbReference type="Proteomes" id="UP000820818">
    <property type="component" value="Linkage Group LG7"/>
</dbReference>